<dbReference type="HOGENOM" id="CLU_2117426_0_0_10"/>
<accession>I4AFU6</accession>
<dbReference type="RefSeq" id="WP_014796293.1">
    <property type="nucleotide sequence ID" value="NC_018018.1"/>
</dbReference>
<evidence type="ECO:0000313" key="1">
    <source>
        <dbReference type="EMBL" id="AFM02831.1"/>
    </source>
</evidence>
<gene>
    <name evidence="1" type="ordered locus">Fleli_0350</name>
</gene>
<dbReference type="EMBL" id="CP003345">
    <property type="protein sequence ID" value="AFM02831.1"/>
    <property type="molecule type" value="Genomic_DNA"/>
</dbReference>
<dbReference type="Proteomes" id="UP000006054">
    <property type="component" value="Chromosome"/>
</dbReference>
<evidence type="ECO:0000313" key="2">
    <source>
        <dbReference type="Proteomes" id="UP000006054"/>
    </source>
</evidence>
<sequence>MRATAGDVETNKAKTGDEKMQVYNTITINRERDATHLENIMRNEVGVELRESYEVNIKGVVMFGGKYKDYKLMNEKGEKFMYSIKVFEKYSREEYQEKRDIYRDFEISQQQENK</sequence>
<dbReference type="KEGG" id="fli:Fleli_0350"/>
<proteinExistence type="predicted"/>
<keyword evidence="2" id="KW-1185">Reference proteome</keyword>
<dbReference type="STRING" id="880071.Fleli_0350"/>
<name>I4AFU6_BERLS</name>
<dbReference type="AlphaFoldDB" id="I4AFU6"/>
<organism evidence="1 2">
    <name type="scientific">Bernardetia litoralis (strain ATCC 23117 / DSM 6794 / NBRC 15988 / NCIMB 1366 / Fx l1 / Sio-4)</name>
    <name type="common">Flexibacter litoralis</name>
    <dbReference type="NCBI Taxonomy" id="880071"/>
    <lineage>
        <taxon>Bacteria</taxon>
        <taxon>Pseudomonadati</taxon>
        <taxon>Bacteroidota</taxon>
        <taxon>Cytophagia</taxon>
        <taxon>Cytophagales</taxon>
        <taxon>Bernardetiaceae</taxon>
        <taxon>Bernardetia</taxon>
    </lineage>
</organism>
<reference evidence="2" key="1">
    <citation type="submission" date="2012-06" db="EMBL/GenBank/DDBJ databases">
        <title>The complete genome of Flexibacter litoralis DSM 6794.</title>
        <authorList>
            <person name="Lucas S."/>
            <person name="Copeland A."/>
            <person name="Lapidus A."/>
            <person name="Glavina del Rio T."/>
            <person name="Dalin E."/>
            <person name="Tice H."/>
            <person name="Bruce D."/>
            <person name="Goodwin L."/>
            <person name="Pitluck S."/>
            <person name="Peters L."/>
            <person name="Ovchinnikova G."/>
            <person name="Lu M."/>
            <person name="Kyrpides N."/>
            <person name="Mavromatis K."/>
            <person name="Ivanova N."/>
            <person name="Brettin T."/>
            <person name="Detter J.C."/>
            <person name="Han C."/>
            <person name="Larimer F."/>
            <person name="Land M."/>
            <person name="Hauser L."/>
            <person name="Markowitz V."/>
            <person name="Cheng J.-F."/>
            <person name="Hugenholtz P."/>
            <person name="Woyke T."/>
            <person name="Wu D."/>
            <person name="Spring S."/>
            <person name="Lang E."/>
            <person name="Kopitz M."/>
            <person name="Brambilla E."/>
            <person name="Klenk H.-P."/>
            <person name="Eisen J.A."/>
        </authorList>
    </citation>
    <scope>NUCLEOTIDE SEQUENCE [LARGE SCALE GENOMIC DNA]</scope>
    <source>
        <strain evidence="2">ATCC 23117 / DSM 6794 / NBRC 15988 / NCIMB 1366 / Sio-4</strain>
    </source>
</reference>
<protein>
    <submittedName>
        <fullName evidence="1">Uncharacterized protein</fullName>
    </submittedName>
</protein>
<dbReference type="OrthoDB" id="9793489at2"/>